<organism evidence="1 2">
    <name type="scientific">Colletotrichum incanum</name>
    <name type="common">Soybean anthracnose fungus</name>
    <dbReference type="NCBI Taxonomy" id="1573173"/>
    <lineage>
        <taxon>Eukaryota</taxon>
        <taxon>Fungi</taxon>
        <taxon>Dikarya</taxon>
        <taxon>Ascomycota</taxon>
        <taxon>Pezizomycotina</taxon>
        <taxon>Sordariomycetes</taxon>
        <taxon>Hypocreomycetidae</taxon>
        <taxon>Glomerellales</taxon>
        <taxon>Glomerellaceae</taxon>
        <taxon>Colletotrichum</taxon>
        <taxon>Colletotrichum spaethianum species complex</taxon>
    </lineage>
</organism>
<dbReference type="PANTHER" id="PTHR33481:SF1">
    <property type="entry name" value="ENDONUCLEASE_EXONUCLEASE_PHOSPHATASE DOMAIN-CONTAINING PROTEIN-RELATED"/>
    <property type="match status" value="1"/>
</dbReference>
<protein>
    <submittedName>
        <fullName evidence="1">Transposon i</fullName>
    </submittedName>
</protein>
<comment type="caution">
    <text evidence="1">The sequence shown here is derived from an EMBL/GenBank/DDBJ whole genome shotgun (WGS) entry which is preliminary data.</text>
</comment>
<evidence type="ECO:0000313" key="1">
    <source>
        <dbReference type="EMBL" id="KZL63334.1"/>
    </source>
</evidence>
<evidence type="ECO:0000313" key="2">
    <source>
        <dbReference type="Proteomes" id="UP000076584"/>
    </source>
</evidence>
<name>A0A166LBU6_COLIC</name>
<proteinExistence type="predicted"/>
<sequence length="248" mass="28187">MEAIHALTPKAKLSPYSKRWWTTDLTQLRRIYSYWRNRARVERRAGIARVNLEEKAKAAAKQYHDAIRQQKRKHWKEVPQLVRPDKTTTTNNTEQAEELLTTFFPALPDDIEDEESSHRHASYYDGRSGTVTVCDKVLEGARRGRASGGGVEADMAGRAVMGAVDFPNISGRWNWKHAKIIPLKKPGKDNYTLAKAWRPISLLATLGKVLESVVAERISHAVEFYGLLPTNYFGARKQRSAEQALLLF</sequence>
<dbReference type="Proteomes" id="UP000076584">
    <property type="component" value="Unassembled WGS sequence"/>
</dbReference>
<dbReference type="STRING" id="1573173.A0A166LBU6"/>
<gene>
    <name evidence="1" type="ORF">CI238_10363</name>
</gene>
<dbReference type="PANTHER" id="PTHR33481">
    <property type="entry name" value="REVERSE TRANSCRIPTASE"/>
    <property type="match status" value="1"/>
</dbReference>
<dbReference type="AlphaFoldDB" id="A0A166LBU6"/>
<reference evidence="1 2" key="1">
    <citation type="submission" date="2015-06" db="EMBL/GenBank/DDBJ databases">
        <title>Survival trade-offs in plant roots during colonization by closely related pathogenic and mutualistic fungi.</title>
        <authorList>
            <person name="Hacquard S."/>
            <person name="Kracher B."/>
            <person name="Hiruma K."/>
            <person name="Weinman A."/>
            <person name="Muench P."/>
            <person name="Garrido Oter R."/>
            <person name="Ver Loren van Themaat E."/>
            <person name="Dallerey J.-F."/>
            <person name="Damm U."/>
            <person name="Henrissat B."/>
            <person name="Lespinet O."/>
            <person name="Thon M."/>
            <person name="Kemen E."/>
            <person name="McHardy A.C."/>
            <person name="Schulze-Lefert P."/>
            <person name="O'Connell R.J."/>
        </authorList>
    </citation>
    <scope>NUCLEOTIDE SEQUENCE [LARGE SCALE GENOMIC DNA]</scope>
    <source>
        <strain evidence="1 2">MAFF 238704</strain>
    </source>
</reference>
<accession>A0A166LBU6</accession>
<dbReference type="EMBL" id="LFIW01002823">
    <property type="protein sequence ID" value="KZL63334.1"/>
    <property type="molecule type" value="Genomic_DNA"/>
</dbReference>
<keyword evidence="2" id="KW-1185">Reference proteome</keyword>